<dbReference type="InterPro" id="IPR027914">
    <property type="entry name" value="DUF4456"/>
</dbReference>
<dbReference type="Pfam" id="PF14644">
    <property type="entry name" value="DUF4456"/>
    <property type="match status" value="1"/>
</dbReference>
<reference evidence="2" key="1">
    <citation type="journal article" date="2010" name="Science">
        <title>Plasticity of animal genome architecture unmasked by rapid evolution of a pelagic tunicate.</title>
        <authorList>
            <person name="Denoeud F."/>
            <person name="Henriet S."/>
            <person name="Mungpakdee S."/>
            <person name="Aury J.M."/>
            <person name="Da Silva C."/>
            <person name="Brinkmann H."/>
            <person name="Mikhaleva J."/>
            <person name="Olsen L.C."/>
            <person name="Jubin C."/>
            <person name="Canestro C."/>
            <person name="Bouquet J.M."/>
            <person name="Danks G."/>
            <person name="Poulain J."/>
            <person name="Campsteijn C."/>
            <person name="Adamski M."/>
            <person name="Cross I."/>
            <person name="Yadetie F."/>
            <person name="Muffato M."/>
            <person name="Louis A."/>
            <person name="Butcher S."/>
            <person name="Tsagkogeorga G."/>
            <person name="Konrad A."/>
            <person name="Singh S."/>
            <person name="Jensen M.F."/>
            <person name="Cong E.H."/>
            <person name="Eikeseth-Otteraa H."/>
            <person name="Noel B."/>
            <person name="Anthouard V."/>
            <person name="Porcel B.M."/>
            <person name="Kachouri-Lafond R."/>
            <person name="Nishino A."/>
            <person name="Ugolini M."/>
            <person name="Chourrout P."/>
            <person name="Nishida H."/>
            <person name="Aasland R."/>
            <person name="Huzurbazar S."/>
            <person name="Westhof E."/>
            <person name="Delsuc F."/>
            <person name="Lehrach H."/>
            <person name="Reinhardt R."/>
            <person name="Weissenbach J."/>
            <person name="Roy S.W."/>
            <person name="Artiguenave F."/>
            <person name="Postlethwait J.H."/>
            <person name="Manak J.R."/>
            <person name="Thompson E.M."/>
            <person name="Jaillon O."/>
            <person name="Du Pasquier L."/>
            <person name="Boudinot P."/>
            <person name="Liberles D.A."/>
            <person name="Volff J.N."/>
            <person name="Philippe H."/>
            <person name="Lenhard B."/>
            <person name="Roest Crollius H."/>
            <person name="Wincker P."/>
            <person name="Chourrout D."/>
        </authorList>
    </citation>
    <scope>NUCLEOTIDE SEQUENCE [LARGE SCALE GENOMIC DNA]</scope>
</reference>
<dbReference type="Proteomes" id="UP000001307">
    <property type="component" value="Unassembled WGS sequence"/>
</dbReference>
<sequence length="484" mass="56615">MKKASQIDVENFQSDVDFIGALDKEIRRIKIEVSGMIEKGKIAFKSLEENARVLKLMDHAFISPSHDYPFVSLDDLVDRLKKTRNAANLTVPQFKERQFDENGVVAELSEFYVKWLLGPKEKSPSPLPEHVNRIGRRMSSLRMDNSARKALSQKVSRGQQNTAQTQSTGIVRRIIRDPKSQLKFSIFALDAAPEEIDLPTRITRKMMISADISMEIIDEFFKKKGTRETIFSLSYLEDALQKIYSKAQKVLRCEFKNYENICEIIEKVEEQLSSKIFSSSFSDFEKQLKSGEKDLRSRNEFFEEALEDARNDHLNQLRVNLGHPDDLWKLEKINEEENERILRKSKFIKDKAEEQIEHLNDVTSNFLSRLYQNSSRLAESLSERVLFVEIMEENPAFEQLTLHKLEAKHLPDFENEEILISKKTNAHFELEKERQLHFLKLKNIFSARKLEIRNDESNSLEDLHRWEMHFESQIQHIKSLFSSV</sequence>
<evidence type="ECO:0000313" key="2">
    <source>
        <dbReference type="EMBL" id="CBY12422.1"/>
    </source>
</evidence>
<name>E4XRK6_OIKDI</name>
<dbReference type="OrthoDB" id="10476694at2759"/>
<feature type="domain" description="DUF4456" evidence="1">
    <location>
        <begin position="236"/>
        <end position="395"/>
    </location>
</feature>
<gene>
    <name evidence="2" type="ORF">GSOID_T00001791001</name>
</gene>
<accession>E4XRK6</accession>
<dbReference type="InParanoid" id="E4XRK6"/>
<evidence type="ECO:0000259" key="1">
    <source>
        <dbReference type="Pfam" id="PF14644"/>
    </source>
</evidence>
<protein>
    <recommendedName>
        <fullName evidence="1">DUF4456 domain-containing protein</fullName>
    </recommendedName>
</protein>
<organism evidence="2">
    <name type="scientific">Oikopleura dioica</name>
    <name type="common">Tunicate</name>
    <dbReference type="NCBI Taxonomy" id="34765"/>
    <lineage>
        <taxon>Eukaryota</taxon>
        <taxon>Metazoa</taxon>
        <taxon>Chordata</taxon>
        <taxon>Tunicata</taxon>
        <taxon>Appendicularia</taxon>
        <taxon>Copelata</taxon>
        <taxon>Oikopleuridae</taxon>
        <taxon>Oikopleura</taxon>
    </lineage>
</organism>
<dbReference type="EMBL" id="FN653119">
    <property type="protein sequence ID" value="CBY12422.1"/>
    <property type="molecule type" value="Genomic_DNA"/>
</dbReference>
<proteinExistence type="predicted"/>
<evidence type="ECO:0000313" key="3">
    <source>
        <dbReference type="Proteomes" id="UP000001307"/>
    </source>
</evidence>
<dbReference type="AlphaFoldDB" id="E4XRK6"/>
<keyword evidence="3" id="KW-1185">Reference proteome</keyword>